<keyword evidence="4" id="KW-0378">Hydrolase</keyword>
<evidence type="ECO:0000313" key="9">
    <source>
        <dbReference type="EMBL" id="KKQ55837.1"/>
    </source>
</evidence>
<dbReference type="Proteomes" id="UP000034096">
    <property type="component" value="Unassembled WGS sequence"/>
</dbReference>
<dbReference type="STRING" id="1618583.US75_C0013G0013"/>
<feature type="domain" description="DDH" evidence="6">
    <location>
        <begin position="80"/>
        <end position="223"/>
    </location>
</feature>
<evidence type="ECO:0000256" key="1">
    <source>
        <dbReference type="ARBA" id="ARBA00005915"/>
    </source>
</evidence>
<dbReference type="Pfam" id="PF01368">
    <property type="entry name" value="DHH"/>
    <property type="match status" value="1"/>
</dbReference>
<dbReference type="InterPro" id="IPR001667">
    <property type="entry name" value="DDH_dom"/>
</dbReference>
<dbReference type="SUPFAM" id="SSF64182">
    <property type="entry name" value="DHH phosphoesterases"/>
    <property type="match status" value="1"/>
</dbReference>
<gene>
    <name evidence="9" type="ORF">US75_C0013G0013</name>
</gene>
<dbReference type="GO" id="GO:0006281">
    <property type="term" value="P:DNA repair"/>
    <property type="evidence" value="ECO:0007669"/>
    <property type="project" value="InterPro"/>
</dbReference>
<dbReference type="Pfam" id="PF02272">
    <property type="entry name" value="DHHA1"/>
    <property type="match status" value="1"/>
</dbReference>
<dbReference type="PANTHER" id="PTHR30255">
    <property type="entry name" value="SINGLE-STRANDED-DNA-SPECIFIC EXONUCLEASE RECJ"/>
    <property type="match status" value="1"/>
</dbReference>
<dbReference type="NCBIfam" id="TIGR00644">
    <property type="entry name" value="recJ"/>
    <property type="match status" value="1"/>
</dbReference>
<dbReference type="GO" id="GO:0008409">
    <property type="term" value="F:5'-3' exonuclease activity"/>
    <property type="evidence" value="ECO:0007669"/>
    <property type="project" value="InterPro"/>
</dbReference>
<evidence type="ECO:0000256" key="3">
    <source>
        <dbReference type="ARBA" id="ARBA00022722"/>
    </source>
</evidence>
<comment type="similarity">
    <text evidence="1">Belongs to the RecJ family.</text>
</comment>
<organism evidence="9 10">
    <name type="scientific">Candidatus Woesebacteria bacterium GW2011_GWC1_38_13</name>
    <dbReference type="NCBI Taxonomy" id="1618583"/>
    <lineage>
        <taxon>Bacteria</taxon>
        <taxon>Candidatus Woeseibacteriota</taxon>
    </lineage>
</organism>
<accession>A0A0G0IMB8</accession>
<feature type="domain" description="DHHA1" evidence="7">
    <location>
        <begin position="340"/>
        <end position="433"/>
    </location>
</feature>
<evidence type="ECO:0000256" key="4">
    <source>
        <dbReference type="ARBA" id="ARBA00022801"/>
    </source>
</evidence>
<dbReference type="InterPro" id="IPR004610">
    <property type="entry name" value="RecJ"/>
</dbReference>
<proteinExistence type="inferred from homology"/>
<dbReference type="Pfam" id="PF17768">
    <property type="entry name" value="RecJ_OB"/>
    <property type="match status" value="1"/>
</dbReference>
<evidence type="ECO:0000256" key="5">
    <source>
        <dbReference type="ARBA" id="ARBA00022839"/>
    </source>
</evidence>
<sequence length="559" mass="62741">MKKHKLEAKFKKWEIINKFKNEKIIDILLENRGIVAKKSVDEYFNPTHPEKIGLKELGISRKSVTRVIKRIQKALRNKEKTIIFGDYDVDGITSSAILWEYLYSAGLDVTPYIPERFSEGYGIKEDSVIKLKEKYPDLSLIITVDNGIIAYDAVSKANKFGIDVIILDHHESGEKYPEAYAIVHSTKLCGAGIAWFFVREIDCIIQNSSFKIRNYLELAVLGTVADQMPLVGINRSIAKYGLEQLNTTQRTGLLALYESAGIEKGNIGVYEINYIIAPRLNAMGRLENAVESLRLLCTNNRSRALELAGLLNRTNIKRQKIVDEVVTKVKLKMSKKYLDKIIVLEGDSYHEGVIGLAASKLTEEFWLPSIVISKGKDVSKGSARSIPGFSIISAIRSAGDLIISGGGHEMAAGFSIFTNNISKFRRAMKKYAESNLDGKMLEKKLKVDTSLLYSNLTHELVSQICEMEPFGIGNPSPSFTTDTCEVIEVRQVGKSGNHLKFKLKKENIIIDAISFSDLNNVSDYYPGMKLDIVYNLEENYWNGNVSLQLKVKDVRESIL</sequence>
<evidence type="ECO:0000259" key="8">
    <source>
        <dbReference type="Pfam" id="PF17768"/>
    </source>
</evidence>
<dbReference type="InterPro" id="IPR038763">
    <property type="entry name" value="DHH_sf"/>
</dbReference>
<dbReference type="GO" id="GO:0003676">
    <property type="term" value="F:nucleic acid binding"/>
    <property type="evidence" value="ECO:0007669"/>
    <property type="project" value="InterPro"/>
</dbReference>
<keyword evidence="5 9" id="KW-0269">Exonuclease</keyword>
<dbReference type="InterPro" id="IPR051673">
    <property type="entry name" value="SSDNA_exonuclease_RecJ"/>
</dbReference>
<evidence type="ECO:0000313" key="10">
    <source>
        <dbReference type="Proteomes" id="UP000034096"/>
    </source>
</evidence>
<comment type="caution">
    <text evidence="9">The sequence shown here is derived from an EMBL/GenBank/DDBJ whole genome shotgun (WGS) entry which is preliminary data.</text>
</comment>
<dbReference type="GO" id="GO:0006310">
    <property type="term" value="P:DNA recombination"/>
    <property type="evidence" value="ECO:0007669"/>
    <property type="project" value="InterPro"/>
</dbReference>
<reference evidence="9 10" key="1">
    <citation type="journal article" date="2015" name="Nature">
        <title>rRNA introns, odd ribosomes, and small enigmatic genomes across a large radiation of phyla.</title>
        <authorList>
            <person name="Brown C.T."/>
            <person name="Hug L.A."/>
            <person name="Thomas B.C."/>
            <person name="Sharon I."/>
            <person name="Castelle C.J."/>
            <person name="Singh A."/>
            <person name="Wilkins M.J."/>
            <person name="Williams K.H."/>
            <person name="Banfield J.F."/>
        </authorList>
    </citation>
    <scope>NUCLEOTIDE SEQUENCE [LARGE SCALE GENOMIC DNA]</scope>
</reference>
<dbReference type="AlphaFoldDB" id="A0A0G0IMB8"/>
<dbReference type="PATRIC" id="fig|1618583.3.peg.625"/>
<evidence type="ECO:0000259" key="7">
    <source>
        <dbReference type="Pfam" id="PF02272"/>
    </source>
</evidence>
<feature type="domain" description="RecJ OB" evidence="8">
    <location>
        <begin position="447"/>
        <end position="553"/>
    </location>
</feature>
<dbReference type="EMBL" id="LBUE01000013">
    <property type="protein sequence ID" value="KKQ55837.1"/>
    <property type="molecule type" value="Genomic_DNA"/>
</dbReference>
<protein>
    <recommendedName>
        <fullName evidence="2">Single-stranded-DNA-specific exonuclease RecJ</fullName>
    </recommendedName>
</protein>
<dbReference type="InterPro" id="IPR003156">
    <property type="entry name" value="DHHA1_dom"/>
</dbReference>
<evidence type="ECO:0000259" key="6">
    <source>
        <dbReference type="Pfam" id="PF01368"/>
    </source>
</evidence>
<evidence type="ECO:0000256" key="2">
    <source>
        <dbReference type="ARBA" id="ARBA00019841"/>
    </source>
</evidence>
<dbReference type="Gene3D" id="3.10.310.30">
    <property type="match status" value="1"/>
</dbReference>
<keyword evidence="3" id="KW-0540">Nuclease</keyword>
<dbReference type="Gene3D" id="3.90.1640.30">
    <property type="match status" value="1"/>
</dbReference>
<dbReference type="InterPro" id="IPR041122">
    <property type="entry name" value="RecJ_OB"/>
</dbReference>
<dbReference type="PANTHER" id="PTHR30255:SF2">
    <property type="entry name" value="SINGLE-STRANDED-DNA-SPECIFIC EXONUCLEASE RECJ"/>
    <property type="match status" value="1"/>
</dbReference>
<name>A0A0G0IMB8_9BACT</name>